<proteinExistence type="predicted"/>
<dbReference type="InterPro" id="IPR004360">
    <property type="entry name" value="Glyas_Fos-R_dOase_dom"/>
</dbReference>
<sequence>MFKVGSVFVPVTDLKKSKKWYEELLGVKLIDEWDGGAGFYFPDSPTQLGLVQVDKPQPSEFTIKGNKKNSYYNFLVKDIDEAHSHFNRNNVKTSEIDEFGGMKFFDFFDPDGNPFSVVNEVEDSPFHRDEVKKLQEKHLSTQG</sequence>
<accession>A0ABU9K7L0</accession>
<feature type="domain" description="VOC" evidence="1">
    <location>
        <begin position="3"/>
        <end position="120"/>
    </location>
</feature>
<dbReference type="EMBL" id="JBBYAF010000005">
    <property type="protein sequence ID" value="MEL3971390.1"/>
    <property type="molecule type" value="Genomic_DNA"/>
</dbReference>
<dbReference type="Gene3D" id="3.10.180.10">
    <property type="entry name" value="2,3-Dihydroxybiphenyl 1,2-Dioxygenase, domain 1"/>
    <property type="match status" value="1"/>
</dbReference>
<dbReference type="RefSeq" id="WP_341980599.1">
    <property type="nucleotide sequence ID" value="NZ_JBBYAF010000005.1"/>
</dbReference>
<dbReference type="SUPFAM" id="SSF54593">
    <property type="entry name" value="Glyoxalase/Bleomycin resistance protein/Dihydroxybiphenyl dioxygenase"/>
    <property type="match status" value="1"/>
</dbReference>
<dbReference type="CDD" id="cd06587">
    <property type="entry name" value="VOC"/>
    <property type="match status" value="1"/>
</dbReference>
<organism evidence="2 3">
    <name type="scientific">Rossellomorea oryzaecorticis</name>
    <dbReference type="NCBI Taxonomy" id="1396505"/>
    <lineage>
        <taxon>Bacteria</taxon>
        <taxon>Bacillati</taxon>
        <taxon>Bacillota</taxon>
        <taxon>Bacilli</taxon>
        <taxon>Bacillales</taxon>
        <taxon>Bacillaceae</taxon>
        <taxon>Rossellomorea</taxon>
    </lineage>
</organism>
<evidence type="ECO:0000313" key="3">
    <source>
        <dbReference type="Proteomes" id="UP001389717"/>
    </source>
</evidence>
<comment type="caution">
    <text evidence="2">The sequence shown here is derived from an EMBL/GenBank/DDBJ whole genome shotgun (WGS) entry which is preliminary data.</text>
</comment>
<name>A0ABU9K7L0_9BACI</name>
<dbReference type="InterPro" id="IPR037523">
    <property type="entry name" value="VOC_core"/>
</dbReference>
<dbReference type="PROSITE" id="PS51819">
    <property type="entry name" value="VOC"/>
    <property type="match status" value="1"/>
</dbReference>
<evidence type="ECO:0000259" key="1">
    <source>
        <dbReference type="PROSITE" id="PS51819"/>
    </source>
</evidence>
<evidence type="ECO:0000313" key="2">
    <source>
        <dbReference type="EMBL" id="MEL3971390.1"/>
    </source>
</evidence>
<dbReference type="Proteomes" id="UP001389717">
    <property type="component" value="Unassembled WGS sequence"/>
</dbReference>
<keyword evidence="3" id="KW-1185">Reference proteome</keyword>
<dbReference type="InterPro" id="IPR029068">
    <property type="entry name" value="Glyas_Bleomycin-R_OHBP_Dase"/>
</dbReference>
<dbReference type="Pfam" id="PF00903">
    <property type="entry name" value="Glyoxalase"/>
    <property type="match status" value="1"/>
</dbReference>
<gene>
    <name evidence="2" type="ORF">AAEO50_03780</name>
</gene>
<reference evidence="2 3" key="1">
    <citation type="submission" date="2024-04" db="EMBL/GenBank/DDBJ databases">
        <title>Bacillus oryzaecorticis sp. nov., a moderately halophilic bacterium isolated from rice husks.</title>
        <authorList>
            <person name="Zhu H.-S."/>
        </authorList>
    </citation>
    <scope>NUCLEOTIDE SEQUENCE [LARGE SCALE GENOMIC DNA]</scope>
    <source>
        <strain evidence="2 3">ZC255</strain>
    </source>
</reference>
<protein>
    <submittedName>
        <fullName evidence="2">VOC family protein</fullName>
    </submittedName>
</protein>